<dbReference type="EMBL" id="PQIB02000003">
    <property type="protein sequence ID" value="RLN30244.1"/>
    <property type="molecule type" value="Genomic_DNA"/>
</dbReference>
<dbReference type="Pfam" id="PF00646">
    <property type="entry name" value="F-box"/>
    <property type="match status" value="1"/>
</dbReference>
<evidence type="ECO:0000259" key="1">
    <source>
        <dbReference type="Pfam" id="PF00646"/>
    </source>
</evidence>
<dbReference type="SUPFAM" id="SSF81383">
    <property type="entry name" value="F-box domain"/>
    <property type="match status" value="1"/>
</dbReference>
<name>A0A3L6T4C8_PANMI</name>
<dbReference type="Gene3D" id="1.20.1280.50">
    <property type="match status" value="1"/>
</dbReference>
<dbReference type="PANTHER" id="PTHR32133">
    <property type="entry name" value="OS07G0120400 PROTEIN"/>
    <property type="match status" value="1"/>
</dbReference>
<dbReference type="InterPro" id="IPR001810">
    <property type="entry name" value="F-box_dom"/>
</dbReference>
<sequence>MGRRPSPIDVDDLLAEILLRLPALPCSLPRASLVCSRWRRLFLRRFRAHHWKPLGGCGGNDYTWEFRGCRNGRVLLISRSRCRYGLRQVLVWNPVAGEHHLIGTPHVSDPNWDRYLSSLSGAVICASGDKGPFKVALAWNGSRSAQVCVYSSETGVWGDVVSAPVQSESSFAVSSRNVLVGNSLYWFLFGSQLHILI</sequence>
<dbReference type="OrthoDB" id="693649at2759"/>
<dbReference type="PANTHER" id="PTHR32133:SF378">
    <property type="entry name" value="F-BOX DOMAIN CONTAINING PROTEIN, EXPRESSED"/>
    <property type="match status" value="1"/>
</dbReference>
<accession>A0A3L6T4C8</accession>
<dbReference type="InterPro" id="IPR036047">
    <property type="entry name" value="F-box-like_dom_sf"/>
</dbReference>
<evidence type="ECO:0000313" key="3">
    <source>
        <dbReference type="Proteomes" id="UP000275267"/>
    </source>
</evidence>
<evidence type="ECO:0000313" key="2">
    <source>
        <dbReference type="EMBL" id="RLN30244.1"/>
    </source>
</evidence>
<reference evidence="3" key="1">
    <citation type="journal article" date="2019" name="Nat. Commun.">
        <title>The genome of broomcorn millet.</title>
        <authorList>
            <person name="Zou C."/>
            <person name="Miki D."/>
            <person name="Li D."/>
            <person name="Tang Q."/>
            <person name="Xiao L."/>
            <person name="Rajput S."/>
            <person name="Deng P."/>
            <person name="Jia W."/>
            <person name="Huang R."/>
            <person name="Zhang M."/>
            <person name="Sun Y."/>
            <person name="Hu J."/>
            <person name="Fu X."/>
            <person name="Schnable P.S."/>
            <person name="Li F."/>
            <person name="Zhang H."/>
            <person name="Feng B."/>
            <person name="Zhu X."/>
            <person name="Liu R."/>
            <person name="Schnable J.C."/>
            <person name="Zhu J.-K."/>
            <person name="Zhang H."/>
        </authorList>
    </citation>
    <scope>NUCLEOTIDE SEQUENCE [LARGE SCALE GENOMIC DNA]</scope>
</reference>
<dbReference type="AlphaFoldDB" id="A0A3L6T4C8"/>
<keyword evidence="3" id="KW-1185">Reference proteome</keyword>
<comment type="caution">
    <text evidence="2">The sequence shown here is derived from an EMBL/GenBank/DDBJ whole genome shotgun (WGS) entry which is preliminary data.</text>
</comment>
<gene>
    <name evidence="2" type="ORF">C2845_PM05G06470</name>
</gene>
<dbReference type="Proteomes" id="UP000275267">
    <property type="component" value="Unassembled WGS sequence"/>
</dbReference>
<proteinExistence type="predicted"/>
<protein>
    <recommendedName>
        <fullName evidence="1">F-box domain-containing protein</fullName>
    </recommendedName>
</protein>
<feature type="domain" description="F-box" evidence="1">
    <location>
        <begin position="11"/>
        <end position="42"/>
    </location>
</feature>
<organism evidence="2 3">
    <name type="scientific">Panicum miliaceum</name>
    <name type="common">Proso millet</name>
    <name type="synonym">Broomcorn millet</name>
    <dbReference type="NCBI Taxonomy" id="4540"/>
    <lineage>
        <taxon>Eukaryota</taxon>
        <taxon>Viridiplantae</taxon>
        <taxon>Streptophyta</taxon>
        <taxon>Embryophyta</taxon>
        <taxon>Tracheophyta</taxon>
        <taxon>Spermatophyta</taxon>
        <taxon>Magnoliopsida</taxon>
        <taxon>Liliopsida</taxon>
        <taxon>Poales</taxon>
        <taxon>Poaceae</taxon>
        <taxon>PACMAD clade</taxon>
        <taxon>Panicoideae</taxon>
        <taxon>Panicodae</taxon>
        <taxon>Paniceae</taxon>
        <taxon>Panicinae</taxon>
        <taxon>Panicum</taxon>
        <taxon>Panicum sect. Panicum</taxon>
    </lineage>
</organism>